<keyword evidence="6" id="KW-1185">Reference proteome</keyword>
<dbReference type="InterPro" id="IPR010998">
    <property type="entry name" value="Integrase_recombinase_N"/>
</dbReference>
<dbReference type="GO" id="GO:0006310">
    <property type="term" value="P:DNA recombination"/>
    <property type="evidence" value="ECO:0007669"/>
    <property type="project" value="UniProtKB-KW"/>
</dbReference>
<evidence type="ECO:0000256" key="1">
    <source>
        <dbReference type="ARBA" id="ARBA00008857"/>
    </source>
</evidence>
<keyword evidence="3" id="KW-0233">DNA recombination</keyword>
<accession>A0A7W7YN36</accession>
<dbReference type="Pfam" id="PF20172">
    <property type="entry name" value="DUF6538"/>
    <property type="match status" value="1"/>
</dbReference>
<feature type="domain" description="DUF6538" evidence="4">
    <location>
        <begin position="6"/>
        <end position="73"/>
    </location>
</feature>
<protein>
    <submittedName>
        <fullName evidence="5">Integrase</fullName>
    </submittedName>
</protein>
<organism evidence="5 6">
    <name type="scientific">Prosthecobacter dejongeii</name>
    <dbReference type="NCBI Taxonomy" id="48465"/>
    <lineage>
        <taxon>Bacteria</taxon>
        <taxon>Pseudomonadati</taxon>
        <taxon>Verrucomicrobiota</taxon>
        <taxon>Verrucomicrobiia</taxon>
        <taxon>Verrucomicrobiales</taxon>
        <taxon>Verrucomicrobiaceae</taxon>
        <taxon>Prosthecobacter</taxon>
    </lineage>
</organism>
<dbReference type="AlphaFoldDB" id="A0A7W7YN36"/>
<dbReference type="Gene3D" id="1.10.150.130">
    <property type="match status" value="1"/>
</dbReference>
<evidence type="ECO:0000259" key="4">
    <source>
        <dbReference type="Pfam" id="PF20172"/>
    </source>
</evidence>
<name>A0A7W7YN36_9BACT</name>
<dbReference type="GO" id="GO:0003677">
    <property type="term" value="F:DNA binding"/>
    <property type="evidence" value="ECO:0007669"/>
    <property type="project" value="UniProtKB-KW"/>
</dbReference>
<dbReference type="CDD" id="cd01184">
    <property type="entry name" value="INT_C_like_1"/>
    <property type="match status" value="1"/>
</dbReference>
<dbReference type="InterPro" id="IPR046668">
    <property type="entry name" value="DUF6538"/>
</dbReference>
<dbReference type="EMBL" id="JACHIF010000006">
    <property type="protein sequence ID" value="MBB5038985.1"/>
    <property type="molecule type" value="Genomic_DNA"/>
</dbReference>
<dbReference type="Proteomes" id="UP000534294">
    <property type="component" value="Unassembled WGS sequence"/>
</dbReference>
<evidence type="ECO:0000313" key="6">
    <source>
        <dbReference type="Proteomes" id="UP000534294"/>
    </source>
</evidence>
<evidence type="ECO:0000313" key="5">
    <source>
        <dbReference type="EMBL" id="MBB5038985.1"/>
    </source>
</evidence>
<dbReference type="SUPFAM" id="SSF56349">
    <property type="entry name" value="DNA breaking-rejoining enzymes"/>
    <property type="match status" value="1"/>
</dbReference>
<gene>
    <name evidence="5" type="ORF">HNQ64_003250</name>
</gene>
<comment type="similarity">
    <text evidence="1">Belongs to the 'phage' integrase family.</text>
</comment>
<dbReference type="InterPro" id="IPR011010">
    <property type="entry name" value="DNA_brk_join_enz"/>
</dbReference>
<evidence type="ECO:0000256" key="2">
    <source>
        <dbReference type="ARBA" id="ARBA00023125"/>
    </source>
</evidence>
<sequence>MPAKEHLWRRGSTYYFRMRFPRDLLRAGVAVMVNGKPQKHEVKFSLNTSDYREAVGLVATHSAIWTDELAKRRRELNDKKRLDHQNGLIATSCKSSPAAEVPDVLSDERIRAIVISAFISSQQYSAKIIDGSRGEEKEDRFDRLADLSRALVAYQGGDEKTLPADLHSSLRRHLSLYGLENLPEESDAFQSLLRGYRAALIEDTNRLMHYLDSGSPAEFDSQFRGIHAASPMPDTGAGATVDELLKDFDKDQHNRGVSESTHKANVPVFRALREFFGPHTPLSKITQKEMRDFFDFVDKIPVNCQQRYPKKKLAEAITLEAESPSPQLLAPKTLKMYHGRVVTMWRHAMDLEWVKNNPASIRLIASRYVVEEKSKRQSFTIEELNTIFHAPLYTGCEGDLDGWNKPGANVLKRGRFWVPLLALFQGFRCNEACQLEIADIGEKEGIPIINITDESDDEETDHKRVKNSTSRTHVPIHPTILKMGFLDFVNQRKTAGVGSLFPELPRDKSGVYSSTFSKWFGRFLDKTFEAKGTKTKSTFHCFRHTFRDAALIADIGSEAADRLGRWKTVGGTGRLYGNGFPLSVLRDKLALIEFAGVDFSHLIPTPPRVRNTVYPEGHPKHI</sequence>
<keyword evidence="2" id="KW-0238">DNA-binding</keyword>
<dbReference type="InterPro" id="IPR013762">
    <property type="entry name" value="Integrase-like_cat_sf"/>
</dbReference>
<dbReference type="PANTHER" id="PTHR30349:SF41">
    <property type="entry name" value="INTEGRASE_RECOMBINASE PROTEIN MJ0367-RELATED"/>
    <property type="match status" value="1"/>
</dbReference>
<comment type="caution">
    <text evidence="5">The sequence shown here is derived from an EMBL/GenBank/DDBJ whole genome shotgun (WGS) entry which is preliminary data.</text>
</comment>
<dbReference type="GO" id="GO:0015074">
    <property type="term" value="P:DNA integration"/>
    <property type="evidence" value="ECO:0007669"/>
    <property type="project" value="InterPro"/>
</dbReference>
<proteinExistence type="inferred from homology"/>
<dbReference type="PANTHER" id="PTHR30349">
    <property type="entry name" value="PHAGE INTEGRASE-RELATED"/>
    <property type="match status" value="1"/>
</dbReference>
<dbReference type="Gene3D" id="1.10.443.10">
    <property type="entry name" value="Intergrase catalytic core"/>
    <property type="match status" value="1"/>
</dbReference>
<dbReference type="InterPro" id="IPR050090">
    <property type="entry name" value="Tyrosine_recombinase_XerCD"/>
</dbReference>
<evidence type="ECO:0000256" key="3">
    <source>
        <dbReference type="ARBA" id="ARBA00023172"/>
    </source>
</evidence>
<reference evidence="5 6" key="1">
    <citation type="submission" date="2020-08" db="EMBL/GenBank/DDBJ databases">
        <title>Genomic Encyclopedia of Type Strains, Phase IV (KMG-IV): sequencing the most valuable type-strain genomes for metagenomic binning, comparative biology and taxonomic classification.</title>
        <authorList>
            <person name="Goeker M."/>
        </authorList>
    </citation>
    <scope>NUCLEOTIDE SEQUENCE [LARGE SCALE GENOMIC DNA]</scope>
    <source>
        <strain evidence="5 6">DSM 12251</strain>
    </source>
</reference>